<evidence type="ECO:0000256" key="20">
    <source>
        <dbReference type="PIRSR" id="PIRSR601548-8"/>
    </source>
</evidence>
<dbReference type="PROSITE" id="PS52011">
    <property type="entry name" value="PEPTIDASE_M2"/>
    <property type="match status" value="1"/>
</dbReference>
<sequence length="656" mass="75803">MWIALHSYVYPPDSKKMCSRCYPVAVLCYTALWVGVRGLINDSQAIQDFLTDYNRKAAEVMYEYAEASWTFNTNITDYNQKMMLDLQLKADKFSQDASRNASQYNLTVMSQSDRRQFIKIMDIGTAAQTNETKMIRLNKITSDMESIYSTATVCLNKTNCVPLDPDLTKLFSESRNYDDLLTAWKGWRDASGRKMKDLFAEYVTLSNEAVKILHYADTGAYWRSWYDTPTFEDDVRALFDQLRPLYEQLHAYARRKLKSMYGADKFPSSGHIPAHLLGNMWAQQWDGLIEELTPFPNKASFDVTDEMVKQNYTALKIFQTADHFFQSLGMIPMPPEFWNKSMLEKPTDGRDVVCHASAWDFYNGKDFRISACTNVDQFDFVVAHHEMGHLVYYLTYKDLPVSFRTGANCGFHEAVGDVMSLSVQTPEHMHTIGLLETLTDDSETDLNYLMSMALQKIAFIPFGFLIDQWRWKVFRGETTPDKYNEEWWNLRCRYQGVSPPVERTSADFDPGAKFHIPANVPYIRYFVSFVIQFQFHKALCNLTGHQGPLHRCDIYNNKEAGKKLSDMLKLGSSKPWTEAMYLLTGQYKMDAQPLMDYFKPLLDYLRVQNENDYGWHPNCPTFAPTPTPKPSTCNNNVNILRASTLLLTLFCFLIFL</sequence>
<keyword evidence="5" id="KW-0732">Signal</keyword>
<dbReference type="InterPro" id="IPR001548">
    <property type="entry name" value="Peptidase_M2"/>
</dbReference>
<keyword evidence="9 18" id="KW-1015">Disulfide bond</keyword>
<evidence type="ECO:0000256" key="16">
    <source>
        <dbReference type="PIRSR" id="PIRSR601548-2"/>
    </source>
</evidence>
<keyword evidence="23" id="KW-1185">Reference proteome</keyword>
<dbReference type="GO" id="GO:0008241">
    <property type="term" value="F:peptidyl-dipeptidase activity"/>
    <property type="evidence" value="ECO:0007669"/>
    <property type="project" value="UniProtKB-EC"/>
</dbReference>
<feature type="active site" description="Proton acceptor 1" evidence="13">
    <location>
        <position position="386"/>
    </location>
</feature>
<evidence type="ECO:0000313" key="24">
    <source>
        <dbReference type="RefSeq" id="XP_055860964.1"/>
    </source>
</evidence>
<evidence type="ECO:0000256" key="2">
    <source>
        <dbReference type="ARBA" id="ARBA00022645"/>
    </source>
</evidence>
<dbReference type="Gene3D" id="1.10.1370.30">
    <property type="match status" value="1"/>
</dbReference>
<accession>A0A9W2YDW9</accession>
<comment type="catalytic activity">
    <reaction evidence="11">
        <text>Release of a C-terminal dipeptide, oligopeptide-|-Xaa-Yaa, when Xaa is not Pro, and Yaa is neither Asp nor Glu. Thus, conversion of angiotensin I to angiotensin II, with increase in vasoconstrictor activity, but no action on angiotensin II.</text>
        <dbReference type="EC" id="3.4.15.1"/>
    </reaction>
</comment>
<evidence type="ECO:0000256" key="14">
    <source>
        <dbReference type="PIRSR" id="PIRSR601548-10"/>
    </source>
</evidence>
<keyword evidence="4 17" id="KW-0479">Metal-binding</keyword>
<evidence type="ECO:0000256" key="10">
    <source>
        <dbReference type="ARBA" id="ARBA00023180"/>
    </source>
</evidence>
<keyword evidence="8 22" id="KW-0482">Metalloprotease</keyword>
<feature type="active site" description="Proton donor 2" evidence="15">
    <location>
        <position position="515"/>
    </location>
</feature>
<keyword evidence="2 22" id="KW-0121">Carboxypeptidase</keyword>
<evidence type="ECO:0000256" key="8">
    <source>
        <dbReference type="ARBA" id="ARBA00023049"/>
    </source>
</evidence>
<dbReference type="RefSeq" id="XP_055860964.1">
    <property type="nucleotide sequence ID" value="XM_056004989.1"/>
</dbReference>
<protein>
    <recommendedName>
        <fullName evidence="12 22">Angiotensin-converting enzyme</fullName>
        <ecNumber evidence="22">3.4.-.-</ecNumber>
    </recommendedName>
</protein>
<evidence type="ECO:0000256" key="9">
    <source>
        <dbReference type="ARBA" id="ARBA00023157"/>
    </source>
</evidence>
<keyword evidence="6 22" id="KW-0378">Hydrolase</keyword>
<evidence type="ECO:0000256" key="12">
    <source>
        <dbReference type="ARBA" id="ARBA00039858"/>
    </source>
</evidence>
<dbReference type="GO" id="GO:0046872">
    <property type="term" value="F:metal ion binding"/>
    <property type="evidence" value="ECO:0007669"/>
    <property type="project" value="UniProtKB-KW"/>
</dbReference>
<evidence type="ECO:0000256" key="17">
    <source>
        <dbReference type="PIRSR" id="PIRSR601548-3"/>
    </source>
</evidence>
<gene>
    <name evidence="24" type="primary">LOC106074586</name>
</gene>
<keyword evidence="3 22" id="KW-0645">Protease</keyword>
<feature type="glycosylation site" description="N-linked (GlcNAc...) asparagine" evidence="14">
    <location>
        <position position="74"/>
    </location>
</feature>
<feature type="disulfide bond" evidence="18">
    <location>
        <begin position="540"/>
        <end position="552"/>
    </location>
</feature>
<comment type="caution">
    <text evidence="21">Lacks conserved residue(s) required for the propagation of feature annotation.</text>
</comment>
<feature type="binding site" evidence="17">
    <location>
        <position position="389"/>
    </location>
    <ligand>
        <name>Zn(2+)</name>
        <dbReference type="ChEBI" id="CHEBI:29105"/>
        <label>1</label>
        <note>catalytic</note>
    </ligand>
</feature>
<keyword evidence="10 14" id="KW-0325">Glycoprotein</keyword>
<feature type="binding site" evidence="16">
    <location>
        <position position="226"/>
    </location>
    <ligand>
        <name>chloride</name>
        <dbReference type="ChEBI" id="CHEBI:17996"/>
        <label>1</label>
    </ligand>
</feature>
<dbReference type="OrthoDB" id="10029630at2759"/>
<evidence type="ECO:0000256" key="11">
    <source>
        <dbReference type="ARBA" id="ARBA00036868"/>
    </source>
</evidence>
<feature type="glycosylation site" description="N-linked (GlcNAc...) asparagine" evidence="19">
    <location>
        <position position="156"/>
    </location>
</feature>
<evidence type="ECO:0000256" key="5">
    <source>
        <dbReference type="ARBA" id="ARBA00022729"/>
    </source>
</evidence>
<keyword evidence="7 17" id="KW-0862">Zinc</keyword>
<dbReference type="FunFam" id="1.10.1370.30:FF:000004">
    <property type="entry name" value="Angiotensin-converting enzyme"/>
    <property type="match status" value="1"/>
</dbReference>
<feature type="disulfide bond" evidence="18 21">
    <location>
        <begin position="354"/>
        <end position="372"/>
    </location>
</feature>
<dbReference type="GO" id="GO:0008237">
    <property type="term" value="F:metallopeptidase activity"/>
    <property type="evidence" value="ECO:0007669"/>
    <property type="project" value="UniProtKB-KW"/>
</dbReference>
<reference evidence="24" key="1">
    <citation type="submission" date="2025-08" db="UniProtKB">
        <authorList>
            <consortium name="RefSeq"/>
        </authorList>
    </citation>
    <scope>IDENTIFICATION</scope>
</reference>
<evidence type="ECO:0000256" key="21">
    <source>
        <dbReference type="PROSITE-ProRule" id="PRU01355"/>
    </source>
</evidence>
<dbReference type="GO" id="GO:0005886">
    <property type="term" value="C:plasma membrane"/>
    <property type="evidence" value="ECO:0007669"/>
    <property type="project" value="TreeGrafter"/>
</dbReference>
<dbReference type="PANTHER" id="PTHR10514:SF27">
    <property type="entry name" value="ANGIOTENSIN-CONVERTING ENZYME"/>
    <property type="match status" value="1"/>
</dbReference>
<feature type="binding site" evidence="17">
    <location>
        <position position="385"/>
    </location>
    <ligand>
        <name>Zn(2+)</name>
        <dbReference type="ChEBI" id="CHEBI:29105"/>
        <label>1</label>
        <note>catalytic</note>
    </ligand>
</feature>
<dbReference type="PANTHER" id="PTHR10514">
    <property type="entry name" value="ANGIOTENSIN-CONVERTING ENZYME"/>
    <property type="match status" value="1"/>
</dbReference>
<comment type="similarity">
    <text evidence="1 21 22">Belongs to the peptidase M2 family.</text>
</comment>
<evidence type="ECO:0000256" key="22">
    <source>
        <dbReference type="RuleBase" id="RU361144"/>
    </source>
</evidence>
<proteinExistence type="inferred from homology"/>
<evidence type="ECO:0000256" key="6">
    <source>
        <dbReference type="ARBA" id="ARBA00022801"/>
    </source>
</evidence>
<dbReference type="PRINTS" id="PR00791">
    <property type="entry name" value="PEPDIPTASEA"/>
</dbReference>
<feature type="disulfide bond" evidence="18">
    <location>
        <begin position="154"/>
        <end position="160"/>
    </location>
</feature>
<evidence type="ECO:0000256" key="13">
    <source>
        <dbReference type="PIRSR" id="PIRSR601548-1"/>
    </source>
</evidence>
<dbReference type="GO" id="GO:0004180">
    <property type="term" value="F:carboxypeptidase activity"/>
    <property type="evidence" value="ECO:0007669"/>
    <property type="project" value="UniProtKB-KW"/>
</dbReference>
<feature type="binding site" evidence="16">
    <location>
        <position position="524"/>
    </location>
    <ligand>
        <name>chloride</name>
        <dbReference type="ChEBI" id="CHEBI:17996"/>
        <label>1</label>
    </ligand>
</feature>
<dbReference type="EC" id="3.4.-.-" evidence="22"/>
<feature type="active site" description="Proton acceptor 2" evidence="15">
    <location>
        <position position="386"/>
    </location>
</feature>
<name>A0A9W2YDW9_BIOGL</name>
<evidence type="ECO:0000256" key="15">
    <source>
        <dbReference type="PIRSR" id="PIRSR601548-11"/>
    </source>
</evidence>
<comment type="cofactor">
    <cofactor evidence="22">
        <name>Zn(2+)</name>
        <dbReference type="ChEBI" id="CHEBI:29105"/>
    </cofactor>
    <text evidence="22">Binds 1 zinc ion per subunit.</text>
</comment>
<feature type="binding site" evidence="17">
    <location>
        <position position="413"/>
    </location>
    <ligand>
        <name>Zn(2+)</name>
        <dbReference type="ChEBI" id="CHEBI:29105"/>
        <label>1</label>
        <note>catalytic</note>
    </ligand>
</feature>
<feature type="glycosylation site" description="N-linked (GlcNAc...) asparagine; partial" evidence="14">
    <location>
        <position position="339"/>
    </location>
</feature>
<dbReference type="Proteomes" id="UP001165740">
    <property type="component" value="Chromosome 1"/>
</dbReference>
<evidence type="ECO:0000256" key="18">
    <source>
        <dbReference type="PIRSR" id="PIRSR601548-4"/>
    </source>
</evidence>
<evidence type="ECO:0000313" key="23">
    <source>
        <dbReference type="Proteomes" id="UP001165740"/>
    </source>
</evidence>
<dbReference type="Pfam" id="PF01401">
    <property type="entry name" value="Peptidase_M2"/>
    <property type="match status" value="1"/>
</dbReference>
<feature type="binding site" evidence="20">
    <location>
        <position position="385"/>
    </location>
    <ligand>
        <name>Zn(2+)</name>
        <dbReference type="ChEBI" id="CHEBI:29105"/>
        <label>2</label>
        <note>catalytic</note>
    </ligand>
</feature>
<feature type="binding site" evidence="20">
    <location>
        <position position="413"/>
    </location>
    <ligand>
        <name>Zn(2+)</name>
        <dbReference type="ChEBI" id="CHEBI:29105"/>
        <label>2</label>
        <note>catalytic</note>
    </ligand>
</feature>
<dbReference type="CDD" id="cd06461">
    <property type="entry name" value="M2_ACE"/>
    <property type="match status" value="1"/>
</dbReference>
<dbReference type="GeneID" id="106074586"/>
<dbReference type="AlphaFoldDB" id="A0A9W2YDW9"/>
<dbReference type="SUPFAM" id="SSF55486">
    <property type="entry name" value="Metalloproteases ('zincins'), catalytic domain"/>
    <property type="match status" value="1"/>
</dbReference>
<evidence type="ECO:0000256" key="7">
    <source>
        <dbReference type="ARBA" id="ARBA00022833"/>
    </source>
</evidence>
<evidence type="ECO:0000256" key="19">
    <source>
        <dbReference type="PIRSR" id="PIRSR601548-5"/>
    </source>
</evidence>
<feature type="binding site" evidence="20">
    <location>
        <position position="389"/>
    </location>
    <ligand>
        <name>Zn(2+)</name>
        <dbReference type="ChEBI" id="CHEBI:29105"/>
        <label>2</label>
        <note>catalytic</note>
    </ligand>
</feature>
<evidence type="ECO:0000256" key="4">
    <source>
        <dbReference type="ARBA" id="ARBA00022723"/>
    </source>
</evidence>
<dbReference type="GO" id="GO:0006508">
    <property type="term" value="P:proteolysis"/>
    <property type="evidence" value="ECO:0007669"/>
    <property type="project" value="UniProtKB-KW"/>
</dbReference>
<feature type="active site" description="Proton donor 1" evidence="13">
    <location>
        <position position="515"/>
    </location>
</feature>
<organism evidence="23 24">
    <name type="scientific">Biomphalaria glabrata</name>
    <name type="common">Bloodfluke planorb</name>
    <name type="synonym">Freshwater snail</name>
    <dbReference type="NCBI Taxonomy" id="6526"/>
    <lineage>
        <taxon>Eukaryota</taxon>
        <taxon>Metazoa</taxon>
        <taxon>Spiralia</taxon>
        <taxon>Lophotrochozoa</taxon>
        <taxon>Mollusca</taxon>
        <taxon>Gastropoda</taxon>
        <taxon>Heterobranchia</taxon>
        <taxon>Euthyneura</taxon>
        <taxon>Panpulmonata</taxon>
        <taxon>Hygrophila</taxon>
        <taxon>Lymnaeoidea</taxon>
        <taxon>Planorbidae</taxon>
        <taxon>Biomphalaria</taxon>
    </lineage>
</organism>
<evidence type="ECO:0000256" key="1">
    <source>
        <dbReference type="ARBA" id="ARBA00008139"/>
    </source>
</evidence>
<evidence type="ECO:0000256" key="3">
    <source>
        <dbReference type="ARBA" id="ARBA00022670"/>
    </source>
</evidence>